<dbReference type="Proteomes" id="UP001162972">
    <property type="component" value="Chromosome 19"/>
</dbReference>
<organism evidence="3 4">
    <name type="scientific">Salix udensis</name>
    <dbReference type="NCBI Taxonomy" id="889485"/>
    <lineage>
        <taxon>Eukaryota</taxon>
        <taxon>Viridiplantae</taxon>
        <taxon>Streptophyta</taxon>
        <taxon>Embryophyta</taxon>
        <taxon>Tracheophyta</taxon>
        <taxon>Spermatophyta</taxon>
        <taxon>Magnoliopsida</taxon>
        <taxon>eudicotyledons</taxon>
        <taxon>Gunneridae</taxon>
        <taxon>Pentapetalae</taxon>
        <taxon>rosids</taxon>
        <taxon>fabids</taxon>
        <taxon>Malpighiales</taxon>
        <taxon>Salicaceae</taxon>
        <taxon>Saliceae</taxon>
        <taxon>Salix</taxon>
    </lineage>
</organism>
<accession>A0AAD6KGD4</accession>
<dbReference type="PANTHER" id="PTHR34132:SF4">
    <property type="entry name" value="EXPRESSED PROTEIN"/>
    <property type="match status" value="1"/>
</dbReference>
<keyword evidence="4" id="KW-1185">Reference proteome</keyword>
<protein>
    <recommendedName>
        <fullName evidence="5">Methyltransferase-related protein</fullName>
    </recommendedName>
</protein>
<dbReference type="PANTHER" id="PTHR34132">
    <property type="entry name" value="EMB|CAB87627.1-RELATED"/>
    <property type="match status" value="1"/>
</dbReference>
<feature type="chain" id="PRO_5042025043" description="Methyltransferase-related protein" evidence="2">
    <location>
        <begin position="17"/>
        <end position="100"/>
    </location>
</feature>
<gene>
    <name evidence="3" type="ORF">OIU84_026888</name>
</gene>
<dbReference type="AlphaFoldDB" id="A0AAD6KGD4"/>
<feature type="signal peptide" evidence="2">
    <location>
        <begin position="1"/>
        <end position="16"/>
    </location>
</feature>
<feature type="region of interest" description="Disordered" evidence="1">
    <location>
        <begin position="30"/>
        <end position="64"/>
    </location>
</feature>
<feature type="compositionally biased region" description="Low complexity" evidence="1">
    <location>
        <begin position="41"/>
        <end position="64"/>
    </location>
</feature>
<name>A0AAD6KGD4_9ROSI</name>
<dbReference type="EMBL" id="JAPFFJ010000007">
    <property type="protein sequence ID" value="KAJ6421852.1"/>
    <property type="molecule type" value="Genomic_DNA"/>
</dbReference>
<sequence length="100" mass="11028">MCPLRLILIFLSATLAGFFVIKNLKSSPFSATTDTIEDDSTTTTTTTDSNRSSPHASDYSSSSWLSKVKSGVEMGFWTLVDMASGKYLWRQLGFSSKRES</sequence>
<reference evidence="3 4" key="1">
    <citation type="journal article" date="2023" name="Int. J. Mol. Sci.">
        <title>De Novo Assembly and Annotation of 11 Diverse Shrub Willow (Salix) Genomes Reveals Novel Gene Organization in Sex-Linked Regions.</title>
        <authorList>
            <person name="Hyden B."/>
            <person name="Feng K."/>
            <person name="Yates T.B."/>
            <person name="Jawdy S."/>
            <person name="Cereghino C."/>
            <person name="Smart L.B."/>
            <person name="Muchero W."/>
        </authorList>
    </citation>
    <scope>NUCLEOTIDE SEQUENCE [LARGE SCALE GENOMIC DNA]</scope>
    <source>
        <tissue evidence="3">Shoot tip</tissue>
    </source>
</reference>
<evidence type="ECO:0000313" key="4">
    <source>
        <dbReference type="Proteomes" id="UP001162972"/>
    </source>
</evidence>
<keyword evidence="2" id="KW-0732">Signal</keyword>
<comment type="caution">
    <text evidence="3">The sequence shown here is derived from an EMBL/GenBank/DDBJ whole genome shotgun (WGS) entry which is preliminary data.</text>
</comment>
<evidence type="ECO:0000256" key="1">
    <source>
        <dbReference type="SAM" id="MobiDB-lite"/>
    </source>
</evidence>
<proteinExistence type="predicted"/>
<evidence type="ECO:0008006" key="5">
    <source>
        <dbReference type="Google" id="ProtNLM"/>
    </source>
</evidence>
<evidence type="ECO:0000256" key="2">
    <source>
        <dbReference type="SAM" id="SignalP"/>
    </source>
</evidence>
<evidence type="ECO:0000313" key="3">
    <source>
        <dbReference type="EMBL" id="KAJ6421852.1"/>
    </source>
</evidence>